<protein>
    <submittedName>
        <fullName evidence="3">Uncharacterized protein</fullName>
    </submittedName>
</protein>
<keyword evidence="1 2" id="KW-0732">Signal</keyword>
<dbReference type="OrthoDB" id="603213at2759"/>
<dbReference type="InterPro" id="IPR040361">
    <property type="entry name" value="TPD1"/>
</dbReference>
<reference evidence="3" key="1">
    <citation type="journal article" date="2021" name="bioRxiv">
        <title>Whole Genome Assembly and Annotation of Northern Wild Rice, Zizania palustris L., Supports a Whole Genome Duplication in the Zizania Genus.</title>
        <authorList>
            <person name="Haas M."/>
            <person name="Kono T."/>
            <person name="Macchietto M."/>
            <person name="Millas R."/>
            <person name="McGilp L."/>
            <person name="Shao M."/>
            <person name="Duquette J."/>
            <person name="Hirsch C.N."/>
            <person name="Kimball J."/>
        </authorList>
    </citation>
    <scope>NUCLEOTIDE SEQUENCE</scope>
    <source>
        <tissue evidence="3">Fresh leaf tissue</tissue>
    </source>
</reference>
<dbReference type="Pfam" id="PF24068">
    <property type="entry name" value="TPD1_C"/>
    <property type="match status" value="1"/>
</dbReference>
<evidence type="ECO:0000313" key="4">
    <source>
        <dbReference type="Proteomes" id="UP000729402"/>
    </source>
</evidence>
<organism evidence="3 4">
    <name type="scientific">Zizania palustris</name>
    <name type="common">Northern wild rice</name>
    <dbReference type="NCBI Taxonomy" id="103762"/>
    <lineage>
        <taxon>Eukaryota</taxon>
        <taxon>Viridiplantae</taxon>
        <taxon>Streptophyta</taxon>
        <taxon>Embryophyta</taxon>
        <taxon>Tracheophyta</taxon>
        <taxon>Spermatophyta</taxon>
        <taxon>Magnoliopsida</taxon>
        <taxon>Liliopsida</taxon>
        <taxon>Poales</taxon>
        <taxon>Poaceae</taxon>
        <taxon>BOP clade</taxon>
        <taxon>Oryzoideae</taxon>
        <taxon>Oryzeae</taxon>
        <taxon>Zizaniinae</taxon>
        <taxon>Zizania</taxon>
    </lineage>
</organism>
<evidence type="ECO:0000256" key="1">
    <source>
        <dbReference type="ARBA" id="ARBA00022729"/>
    </source>
</evidence>
<dbReference type="PANTHER" id="PTHR33184">
    <property type="entry name" value="PROTEIN TAPETUM DETERMINANT 1-LIKE-RELATED"/>
    <property type="match status" value="1"/>
</dbReference>
<feature type="chain" id="PRO_5035172952" evidence="2">
    <location>
        <begin position="24"/>
        <end position="126"/>
    </location>
</feature>
<dbReference type="EMBL" id="JAAALK010000081">
    <property type="protein sequence ID" value="KAG8089892.1"/>
    <property type="molecule type" value="Genomic_DNA"/>
</dbReference>
<dbReference type="AlphaFoldDB" id="A0A8J6BKQ5"/>
<name>A0A8J6BKQ5_ZIZPA</name>
<evidence type="ECO:0000256" key="2">
    <source>
        <dbReference type="SAM" id="SignalP"/>
    </source>
</evidence>
<proteinExistence type="predicted"/>
<sequence>MESKLQIIAAFLMLSCFFSGGEAECSLSDLVVTQTAVAGQVGGEPEYQVTVENRCICTQTDVKVSCAGFDSPLPVDPAVIRPDGDGSDLCTLNNGGAVTNDAKLSFTYAGKTQVSFAPVSSTVNCS</sequence>
<feature type="signal peptide" evidence="2">
    <location>
        <begin position="1"/>
        <end position="23"/>
    </location>
</feature>
<reference evidence="3" key="2">
    <citation type="submission" date="2021-02" db="EMBL/GenBank/DDBJ databases">
        <authorList>
            <person name="Kimball J.A."/>
            <person name="Haas M.W."/>
            <person name="Macchietto M."/>
            <person name="Kono T."/>
            <person name="Duquette J."/>
            <person name="Shao M."/>
        </authorList>
    </citation>
    <scope>NUCLEOTIDE SEQUENCE</scope>
    <source>
        <tissue evidence="3">Fresh leaf tissue</tissue>
    </source>
</reference>
<evidence type="ECO:0000313" key="3">
    <source>
        <dbReference type="EMBL" id="KAG8089892.1"/>
    </source>
</evidence>
<keyword evidence="4" id="KW-1185">Reference proteome</keyword>
<dbReference type="GO" id="GO:0001709">
    <property type="term" value="P:cell fate determination"/>
    <property type="evidence" value="ECO:0007669"/>
    <property type="project" value="TreeGrafter"/>
</dbReference>
<dbReference type="PROSITE" id="PS51257">
    <property type="entry name" value="PROKAR_LIPOPROTEIN"/>
    <property type="match status" value="1"/>
</dbReference>
<gene>
    <name evidence="3" type="ORF">GUJ93_ZPchr0011g28910</name>
</gene>
<dbReference type="PANTHER" id="PTHR33184:SF50">
    <property type="entry name" value="PUTATIVE-RELATED"/>
    <property type="match status" value="1"/>
</dbReference>
<accession>A0A8J6BKQ5</accession>
<dbReference type="Proteomes" id="UP000729402">
    <property type="component" value="Unassembled WGS sequence"/>
</dbReference>
<comment type="caution">
    <text evidence="3">The sequence shown here is derived from an EMBL/GenBank/DDBJ whole genome shotgun (WGS) entry which is preliminary data.</text>
</comment>